<evidence type="ECO:0000256" key="1">
    <source>
        <dbReference type="SAM" id="MobiDB-lite"/>
    </source>
</evidence>
<feature type="region of interest" description="Disordered" evidence="1">
    <location>
        <begin position="1"/>
        <end position="22"/>
    </location>
</feature>
<protein>
    <submittedName>
        <fullName evidence="2">Uncharacterized protein</fullName>
    </submittedName>
</protein>
<comment type="caution">
    <text evidence="2">The sequence shown here is derived from an EMBL/GenBank/DDBJ whole genome shotgun (WGS) entry which is preliminary data.</text>
</comment>
<evidence type="ECO:0000313" key="2">
    <source>
        <dbReference type="EMBL" id="KTW02058.1"/>
    </source>
</evidence>
<evidence type="ECO:0000313" key="3">
    <source>
        <dbReference type="Proteomes" id="UP000074072"/>
    </source>
</evidence>
<organism evidence="2 3">
    <name type="scientific">Sphingomonas sanguinis</name>
    <dbReference type="NCBI Taxonomy" id="33051"/>
    <lineage>
        <taxon>Bacteria</taxon>
        <taxon>Pseudomonadati</taxon>
        <taxon>Pseudomonadota</taxon>
        <taxon>Alphaproteobacteria</taxon>
        <taxon>Sphingomonadales</taxon>
        <taxon>Sphingomonadaceae</taxon>
        <taxon>Sphingomonas</taxon>
    </lineage>
</organism>
<gene>
    <name evidence="2" type="ORF">SB4_04290</name>
</gene>
<accession>A0A147J1G7</accession>
<dbReference type="EMBL" id="LDTE01000021">
    <property type="protein sequence ID" value="KTW02058.1"/>
    <property type="molecule type" value="Genomic_DNA"/>
</dbReference>
<reference evidence="2 3" key="1">
    <citation type="journal article" date="2016" name="Front. Microbiol.">
        <title>Genomic Resource of Rice Seed Associated Bacteria.</title>
        <authorList>
            <person name="Midha S."/>
            <person name="Bansal K."/>
            <person name="Sharma S."/>
            <person name="Kumar N."/>
            <person name="Patil P.P."/>
            <person name="Chaudhry V."/>
            <person name="Patil P.B."/>
        </authorList>
    </citation>
    <scope>NUCLEOTIDE SEQUENCE [LARGE SCALE GENOMIC DNA]</scope>
    <source>
        <strain evidence="2 3">SB4</strain>
    </source>
</reference>
<proteinExistence type="predicted"/>
<sequence length="108" mass="12314">MPQHSRRILDEADGQTPRLNRRSCRSWRAKPFCHGCGIMAMPPFLAVRNHQLHHEILSQFLHIKVLKEEAPVAVRHDGYAIVSIFDQKAQGFVERSGSTMIARGDKRA</sequence>
<name>A0A147J1G7_9SPHN</name>
<dbReference type="Proteomes" id="UP000074072">
    <property type="component" value="Unassembled WGS sequence"/>
</dbReference>
<dbReference type="AlphaFoldDB" id="A0A147J1G7"/>